<evidence type="ECO:0000259" key="3">
    <source>
        <dbReference type="PROSITE" id="PS50103"/>
    </source>
</evidence>
<reference evidence="4" key="1">
    <citation type="journal article" date="2023" name="Genome Biol. Evol.">
        <title>First Whole Genome Sequence and Flow Cytometry Genome Size Data for the Lichen-Forming Fungus Ramalina farinacea (Ascomycota).</title>
        <authorList>
            <person name="Llewellyn T."/>
            <person name="Mian S."/>
            <person name="Hill R."/>
            <person name="Leitch I.J."/>
            <person name="Gaya E."/>
        </authorList>
    </citation>
    <scope>NUCLEOTIDE SEQUENCE</scope>
    <source>
        <strain evidence="4">LIQ254RAFAR</strain>
    </source>
</reference>
<comment type="caution">
    <text evidence="4">The sequence shown here is derived from an EMBL/GenBank/DDBJ whole genome shotgun (WGS) entry which is preliminary data.</text>
</comment>
<keyword evidence="1" id="KW-0479">Metal-binding</keyword>
<dbReference type="EMBL" id="JAPUFD010000007">
    <property type="protein sequence ID" value="MDI1488604.1"/>
    <property type="molecule type" value="Genomic_DNA"/>
</dbReference>
<accession>A0AA43QN19</accession>
<dbReference type="AlphaFoldDB" id="A0AA43QN19"/>
<dbReference type="PANTHER" id="PTHR37543:SF1">
    <property type="entry name" value="CCCH ZINC FINGER DNA BINDING PROTEIN (AFU_ORTHOLOGUE AFUA_5G12760)"/>
    <property type="match status" value="1"/>
</dbReference>
<organism evidence="4 5">
    <name type="scientific">Ramalina farinacea</name>
    <dbReference type="NCBI Taxonomy" id="258253"/>
    <lineage>
        <taxon>Eukaryota</taxon>
        <taxon>Fungi</taxon>
        <taxon>Dikarya</taxon>
        <taxon>Ascomycota</taxon>
        <taxon>Pezizomycotina</taxon>
        <taxon>Lecanoromycetes</taxon>
        <taxon>OSLEUM clade</taxon>
        <taxon>Lecanoromycetidae</taxon>
        <taxon>Lecanorales</taxon>
        <taxon>Lecanorineae</taxon>
        <taxon>Ramalinaceae</taxon>
        <taxon>Ramalina</taxon>
    </lineage>
</organism>
<evidence type="ECO:0000313" key="5">
    <source>
        <dbReference type="Proteomes" id="UP001161017"/>
    </source>
</evidence>
<dbReference type="Proteomes" id="UP001161017">
    <property type="component" value="Unassembled WGS sequence"/>
</dbReference>
<dbReference type="InterPro" id="IPR057683">
    <property type="entry name" value="DUF7923"/>
</dbReference>
<keyword evidence="5" id="KW-1185">Reference proteome</keyword>
<evidence type="ECO:0000313" key="4">
    <source>
        <dbReference type="EMBL" id="MDI1488604.1"/>
    </source>
</evidence>
<sequence length="360" mass="39846">MGEAIVSPGARWEHLLGVQNESNAFVTDLLKQLESAQKKHAETEDNLQQALEEKKALYTRFRDAQVELKNLRKEMDSNSFFGSGGKAAVAALLSSVVSYVKGSLDLSHDPEVLVRVYCNVRGLSKTYINNGILDSKQDFELFVQGFNKAHPFCDFVDVGEGKERADNKIREMFRVHVKDVHCKHVFLGGSSDNGYARVLEPYAGDEVIKNRITMLEGPPFAAELSALVGKFRVTSFSEVFRSKKLGSASHSSLAGTPQLPGSTYAKTASSGTTVELEMAQKNPLGALKLPTGGILRNKQGQRVDKPIPPVSDNLFCLMRDAKLCNYYHLGSHCPLKRCEYIHEPRLFPAKMHNVDTNVVD</sequence>
<feature type="zinc finger region" description="C3H1-type" evidence="1">
    <location>
        <begin position="318"/>
        <end position="345"/>
    </location>
</feature>
<keyword evidence="2" id="KW-0175">Coiled coil</keyword>
<gene>
    <name evidence="4" type="ORF">OHK93_007879</name>
</gene>
<evidence type="ECO:0000256" key="1">
    <source>
        <dbReference type="PROSITE-ProRule" id="PRU00723"/>
    </source>
</evidence>
<dbReference type="PROSITE" id="PS50103">
    <property type="entry name" value="ZF_C3H1"/>
    <property type="match status" value="1"/>
</dbReference>
<dbReference type="Pfam" id="PF25540">
    <property type="entry name" value="DUF7923"/>
    <property type="match status" value="1"/>
</dbReference>
<dbReference type="PANTHER" id="PTHR37543">
    <property type="entry name" value="CCCH ZINC FINGER DNA BINDING PROTEIN (AFU_ORTHOLOGUE AFUA_5G12760)"/>
    <property type="match status" value="1"/>
</dbReference>
<dbReference type="GO" id="GO:0008270">
    <property type="term" value="F:zinc ion binding"/>
    <property type="evidence" value="ECO:0007669"/>
    <property type="project" value="UniProtKB-KW"/>
</dbReference>
<proteinExistence type="predicted"/>
<name>A0AA43QN19_9LECA</name>
<feature type="domain" description="C3H1-type" evidence="3">
    <location>
        <begin position="318"/>
        <end position="345"/>
    </location>
</feature>
<dbReference type="Pfam" id="PF25542">
    <property type="entry name" value="zf-CCCH_12"/>
    <property type="match status" value="1"/>
</dbReference>
<keyword evidence="1" id="KW-0863">Zinc-finger</keyword>
<feature type="coiled-coil region" evidence="2">
    <location>
        <begin position="26"/>
        <end position="74"/>
    </location>
</feature>
<protein>
    <recommendedName>
        <fullName evidence="3">C3H1-type domain-containing protein</fullName>
    </recommendedName>
</protein>
<evidence type="ECO:0000256" key="2">
    <source>
        <dbReference type="SAM" id="Coils"/>
    </source>
</evidence>
<dbReference type="InterPro" id="IPR000571">
    <property type="entry name" value="Znf_CCCH"/>
</dbReference>
<keyword evidence="1" id="KW-0862">Zinc</keyword>